<comment type="caution">
    <text evidence="2">The sequence shown here is derived from an EMBL/GenBank/DDBJ whole genome shotgun (WGS) entry which is preliminary data.</text>
</comment>
<organism evidence="2 3">
    <name type="scientific">Parnassius apollo</name>
    <name type="common">Apollo butterfly</name>
    <name type="synonym">Papilio apollo</name>
    <dbReference type="NCBI Taxonomy" id="110799"/>
    <lineage>
        <taxon>Eukaryota</taxon>
        <taxon>Metazoa</taxon>
        <taxon>Ecdysozoa</taxon>
        <taxon>Arthropoda</taxon>
        <taxon>Hexapoda</taxon>
        <taxon>Insecta</taxon>
        <taxon>Pterygota</taxon>
        <taxon>Neoptera</taxon>
        <taxon>Endopterygota</taxon>
        <taxon>Lepidoptera</taxon>
        <taxon>Glossata</taxon>
        <taxon>Ditrysia</taxon>
        <taxon>Papilionoidea</taxon>
        <taxon>Papilionidae</taxon>
        <taxon>Parnassiinae</taxon>
        <taxon>Parnassini</taxon>
        <taxon>Parnassius</taxon>
        <taxon>Parnassius</taxon>
    </lineage>
</organism>
<dbReference type="EMBL" id="CAJQZP010000280">
    <property type="protein sequence ID" value="CAG4952051.1"/>
    <property type="molecule type" value="Genomic_DNA"/>
</dbReference>
<dbReference type="Proteomes" id="UP000691718">
    <property type="component" value="Unassembled WGS sequence"/>
</dbReference>
<evidence type="ECO:0000313" key="3">
    <source>
        <dbReference type="Proteomes" id="UP000691718"/>
    </source>
</evidence>
<keyword evidence="3" id="KW-1185">Reference proteome</keyword>
<name>A0A8S3WCD5_PARAO</name>
<feature type="compositionally biased region" description="Polar residues" evidence="1">
    <location>
        <begin position="31"/>
        <end position="43"/>
    </location>
</feature>
<feature type="compositionally biased region" description="Low complexity" evidence="1">
    <location>
        <begin position="44"/>
        <end position="53"/>
    </location>
</feature>
<dbReference type="AlphaFoldDB" id="A0A8S3WCD5"/>
<reference evidence="2" key="1">
    <citation type="submission" date="2021-04" db="EMBL/GenBank/DDBJ databases">
        <authorList>
            <person name="Tunstrom K."/>
        </authorList>
    </citation>
    <scope>NUCLEOTIDE SEQUENCE</scope>
</reference>
<proteinExistence type="predicted"/>
<accession>A0A8S3WCD5</accession>
<evidence type="ECO:0000313" key="2">
    <source>
        <dbReference type="EMBL" id="CAG4952051.1"/>
    </source>
</evidence>
<gene>
    <name evidence="2" type="ORF">PAPOLLO_LOCUS4535</name>
</gene>
<evidence type="ECO:0000256" key="1">
    <source>
        <dbReference type="SAM" id="MobiDB-lite"/>
    </source>
</evidence>
<protein>
    <submittedName>
        <fullName evidence="2">(apollo) hypothetical protein</fullName>
    </submittedName>
</protein>
<feature type="region of interest" description="Disordered" evidence="1">
    <location>
        <begin position="17"/>
        <end position="71"/>
    </location>
</feature>
<sequence length="109" mass="12062">MDSRAIKFVDLAINNDSAAMNENKGEEDPFSNPQPSTSETQKQTTFDETVSDFSSDDSVADPNYSPGSPSLLTQHEEMEIAVPKASVTIFHCYNKTKQCPVENRSKKTN</sequence>